<evidence type="ECO:0000256" key="6">
    <source>
        <dbReference type="ARBA" id="ARBA00023136"/>
    </source>
</evidence>
<dbReference type="AlphaFoldDB" id="M5PNX9"/>
<evidence type="ECO:0000313" key="10">
    <source>
        <dbReference type="Proteomes" id="UP000011922"/>
    </source>
</evidence>
<evidence type="ECO:0000256" key="2">
    <source>
        <dbReference type="ARBA" id="ARBA00008163"/>
    </source>
</evidence>
<dbReference type="EMBL" id="AOSV01000043">
    <property type="protein sequence ID" value="EMG35629.1"/>
    <property type="molecule type" value="Genomic_DNA"/>
</dbReference>
<proteinExistence type="inferred from homology"/>
<dbReference type="OrthoDB" id="9922at2"/>
<dbReference type="SUPFAM" id="SSF56935">
    <property type="entry name" value="Porins"/>
    <property type="match status" value="1"/>
</dbReference>
<evidence type="ECO:0000256" key="1">
    <source>
        <dbReference type="ARBA" id="ARBA00004571"/>
    </source>
</evidence>
<dbReference type="Pfam" id="PF03349">
    <property type="entry name" value="Toluene_X"/>
    <property type="match status" value="1"/>
</dbReference>
<feature type="chain" id="PRO_5004069522" evidence="8">
    <location>
        <begin position="25"/>
        <end position="420"/>
    </location>
</feature>
<reference evidence="9 10" key="1">
    <citation type="journal article" date="2013" name="Genome Announc.">
        <title>Draft Genome Sequence for Desulfovibrio africanus Strain PCS.</title>
        <authorList>
            <person name="Brown S.D."/>
            <person name="Utturkar S.M."/>
            <person name="Arkin A.P."/>
            <person name="Deutschbauer A.M."/>
            <person name="Elias D.A."/>
            <person name="Hazen T.C."/>
            <person name="Chakraborty R."/>
        </authorList>
    </citation>
    <scope>NUCLEOTIDE SEQUENCE [LARGE SCALE GENOMIC DNA]</scope>
    <source>
        <strain evidence="9 10">PCS</strain>
    </source>
</reference>
<evidence type="ECO:0000256" key="4">
    <source>
        <dbReference type="ARBA" id="ARBA00022692"/>
    </source>
</evidence>
<sequence length="420" mass="45231">MRRVLHYVLVAAIAALLFPCIAGATNGDNLIAIGPIARSMGGVGVAAPQDAISAVFANPAAMCFGPYCPSSEVNFAGTAFMPDVKAKITIGGQTFEADGDDNVYPIPALGISVPISEQAPFWRFGFAAYGVSGLGVDYRDTDLDQAQFADFGGFPLASGTYTQLNVLKFAPAVAVQPLDWLSVGVAAHIGYASLDLQNGQSSGFAPGVQVGAIFKPMDKLHVGLNYISAQKVNHRNVADFDGDGLDDDLELESPQQASLGVAYDFLNGALLVEADVKWINWADAQGYDDFDWDNQWVYALGLQYRPIQKLALRAGYNYGKNPVNEHDGFQGTGTTTVQGKNMPTYYYETFRIIGFPAIVEHHLTFGVGWSFTPRFTVDAGYMHAFKNTIEESGTALNGQPASIESTLQESSIELGLTWRF</sequence>
<organism evidence="9 10">
    <name type="scientific">Desulfocurvibacter africanus PCS</name>
    <dbReference type="NCBI Taxonomy" id="1262666"/>
    <lineage>
        <taxon>Bacteria</taxon>
        <taxon>Pseudomonadati</taxon>
        <taxon>Thermodesulfobacteriota</taxon>
        <taxon>Desulfovibrionia</taxon>
        <taxon>Desulfovibrionales</taxon>
        <taxon>Desulfovibrionaceae</taxon>
        <taxon>Desulfocurvibacter</taxon>
    </lineage>
</organism>
<keyword evidence="7" id="KW-0998">Cell outer membrane</keyword>
<protein>
    <submittedName>
        <fullName evidence="9">Long-chain fatty acid transport protein</fullName>
    </submittedName>
</protein>
<feature type="signal peptide" evidence="8">
    <location>
        <begin position="1"/>
        <end position="24"/>
    </location>
</feature>
<keyword evidence="4" id="KW-0812">Transmembrane</keyword>
<accession>M5PNX9</accession>
<evidence type="ECO:0000313" key="9">
    <source>
        <dbReference type="EMBL" id="EMG35629.1"/>
    </source>
</evidence>
<name>M5PNX9_DESAF</name>
<dbReference type="PANTHER" id="PTHR35093">
    <property type="entry name" value="OUTER MEMBRANE PROTEIN NMB0088-RELATED"/>
    <property type="match status" value="1"/>
</dbReference>
<keyword evidence="5 8" id="KW-0732">Signal</keyword>
<dbReference type="InterPro" id="IPR005017">
    <property type="entry name" value="OMPP1/FadL/TodX"/>
</dbReference>
<dbReference type="GO" id="GO:0009279">
    <property type="term" value="C:cell outer membrane"/>
    <property type="evidence" value="ECO:0007669"/>
    <property type="project" value="UniProtKB-SubCell"/>
</dbReference>
<dbReference type="PATRIC" id="fig|1262666.3.peg.3669"/>
<dbReference type="PANTHER" id="PTHR35093:SF8">
    <property type="entry name" value="OUTER MEMBRANE PROTEIN NMB0088-RELATED"/>
    <property type="match status" value="1"/>
</dbReference>
<comment type="caution">
    <text evidence="9">The sequence shown here is derived from an EMBL/GenBank/DDBJ whole genome shotgun (WGS) entry which is preliminary data.</text>
</comment>
<dbReference type="RefSeq" id="WP_005989821.1">
    <property type="nucleotide sequence ID" value="NZ_AOSV01000043.1"/>
</dbReference>
<evidence type="ECO:0000256" key="8">
    <source>
        <dbReference type="SAM" id="SignalP"/>
    </source>
</evidence>
<keyword evidence="3" id="KW-1134">Transmembrane beta strand</keyword>
<keyword evidence="6" id="KW-0472">Membrane</keyword>
<comment type="subcellular location">
    <subcellularLocation>
        <location evidence="1">Cell outer membrane</location>
        <topology evidence="1">Multi-pass membrane protein</topology>
    </subcellularLocation>
</comment>
<dbReference type="Proteomes" id="UP000011922">
    <property type="component" value="Unassembled WGS sequence"/>
</dbReference>
<evidence type="ECO:0000256" key="5">
    <source>
        <dbReference type="ARBA" id="ARBA00022729"/>
    </source>
</evidence>
<evidence type="ECO:0000256" key="7">
    <source>
        <dbReference type="ARBA" id="ARBA00023237"/>
    </source>
</evidence>
<gene>
    <name evidence="9" type="ORF">PCS_03606</name>
</gene>
<evidence type="ECO:0000256" key="3">
    <source>
        <dbReference type="ARBA" id="ARBA00022452"/>
    </source>
</evidence>
<dbReference type="GO" id="GO:0015483">
    <property type="term" value="F:long-chain fatty acid transporting porin activity"/>
    <property type="evidence" value="ECO:0007669"/>
    <property type="project" value="TreeGrafter"/>
</dbReference>
<comment type="similarity">
    <text evidence="2">Belongs to the OmpP1/FadL family.</text>
</comment>
<dbReference type="Gene3D" id="2.40.160.60">
    <property type="entry name" value="Outer membrane protein transport protein (OMPP1/FadL/TodX)"/>
    <property type="match status" value="1"/>
</dbReference>